<proteinExistence type="predicted"/>
<sequence>MIKVSVIMAINKFDDFTEIAIESILKQTYKNFEFLVVVNNCTDSDFELINTCCNDHRINIYRNTIPQLPYSLNFALDHAKGEYIARMDADDISSPERLMKQVLFLDSNPNISVVGCSYSLIDEKGNITADIKATLTPKKIYEKLPLGTQLCHPSVMMRKKDIFAVGCYCYGFFAEDYDLWLRLIRSKPYCLDNLPDNLFKYRVHSLQSTNESNVIRNRSYNYSLLLMNYLQTKRLKFLLGFLWLNPIFVKIKDNLIKKIRG</sequence>
<dbReference type="GO" id="GO:0016740">
    <property type="term" value="F:transferase activity"/>
    <property type="evidence" value="ECO:0007669"/>
    <property type="project" value="UniProtKB-KW"/>
</dbReference>
<keyword evidence="2" id="KW-0808">Transferase</keyword>
<dbReference type="SUPFAM" id="SSF53448">
    <property type="entry name" value="Nucleotide-diphospho-sugar transferases"/>
    <property type="match status" value="1"/>
</dbReference>
<dbReference type="Proteomes" id="UP000241190">
    <property type="component" value="Unassembled WGS sequence"/>
</dbReference>
<evidence type="ECO:0000259" key="1">
    <source>
        <dbReference type="Pfam" id="PF00535"/>
    </source>
</evidence>
<accession>A0ABX5GNY7</accession>
<protein>
    <submittedName>
        <fullName evidence="2">Glycosyl transferase</fullName>
    </submittedName>
</protein>
<gene>
    <name evidence="2" type="ORF">C9J52_16395</name>
</gene>
<name>A0ABX5GNY7_9GAMM</name>
<dbReference type="PANTHER" id="PTHR22916">
    <property type="entry name" value="GLYCOSYLTRANSFERASE"/>
    <property type="match status" value="1"/>
</dbReference>
<dbReference type="EMBL" id="PYOP01000032">
    <property type="protein sequence ID" value="PSW92891.1"/>
    <property type="molecule type" value="Genomic_DNA"/>
</dbReference>
<feature type="domain" description="Glycosyltransferase 2-like" evidence="1">
    <location>
        <begin position="6"/>
        <end position="163"/>
    </location>
</feature>
<comment type="caution">
    <text evidence="2">The sequence shown here is derived from an EMBL/GenBank/DDBJ whole genome shotgun (WGS) entry which is preliminary data.</text>
</comment>
<reference evidence="2 3" key="1">
    <citation type="submission" date="2018-03" db="EMBL/GenBank/DDBJ databases">
        <title>Whole genome sequencing of Histamine producing bacteria.</title>
        <authorList>
            <person name="Butler K."/>
        </authorList>
    </citation>
    <scope>NUCLEOTIDE SEQUENCE [LARGE SCALE GENOMIC DNA]</scope>
    <source>
        <strain evidence="2 3">ATCC 51761</strain>
    </source>
</reference>
<dbReference type="PANTHER" id="PTHR22916:SF3">
    <property type="entry name" value="UDP-GLCNAC:BETAGAL BETA-1,3-N-ACETYLGLUCOSAMINYLTRANSFERASE-LIKE PROTEIN 1"/>
    <property type="match status" value="1"/>
</dbReference>
<dbReference type="RefSeq" id="WP_045038314.1">
    <property type="nucleotide sequence ID" value="NZ_JZSR01000039.1"/>
</dbReference>
<dbReference type="Pfam" id="PF00535">
    <property type="entry name" value="Glycos_transf_2"/>
    <property type="match status" value="1"/>
</dbReference>
<evidence type="ECO:0000313" key="3">
    <source>
        <dbReference type="Proteomes" id="UP000241190"/>
    </source>
</evidence>
<dbReference type="Gene3D" id="3.90.550.10">
    <property type="entry name" value="Spore Coat Polysaccharide Biosynthesis Protein SpsA, Chain A"/>
    <property type="match status" value="1"/>
</dbReference>
<keyword evidence="3" id="KW-1185">Reference proteome</keyword>
<dbReference type="InterPro" id="IPR029044">
    <property type="entry name" value="Nucleotide-diphossugar_trans"/>
</dbReference>
<organism evidence="2 3">
    <name type="scientific">Photobacterium iliopiscarium</name>
    <dbReference type="NCBI Taxonomy" id="56192"/>
    <lineage>
        <taxon>Bacteria</taxon>
        <taxon>Pseudomonadati</taxon>
        <taxon>Pseudomonadota</taxon>
        <taxon>Gammaproteobacteria</taxon>
        <taxon>Vibrionales</taxon>
        <taxon>Vibrionaceae</taxon>
        <taxon>Photobacterium</taxon>
    </lineage>
</organism>
<evidence type="ECO:0000313" key="2">
    <source>
        <dbReference type="EMBL" id="PSW92891.1"/>
    </source>
</evidence>
<dbReference type="InterPro" id="IPR001173">
    <property type="entry name" value="Glyco_trans_2-like"/>
</dbReference>